<dbReference type="Pfam" id="PF06200">
    <property type="entry name" value="tify"/>
    <property type="match status" value="1"/>
</dbReference>
<reference evidence="4" key="3">
    <citation type="submission" date="2018-07" db="EMBL/GenBank/DDBJ databases">
        <title>WGS assembly of Glycine max.</title>
        <authorList>
            <person name="Schmutz J."/>
            <person name="Cannon S."/>
            <person name="Schlueter J."/>
            <person name="Ma J."/>
            <person name="Mitros T."/>
            <person name="Nelson W."/>
            <person name="Hyten D."/>
            <person name="Song Q."/>
            <person name="Thelen J."/>
            <person name="Cheng J."/>
            <person name="Xu D."/>
            <person name="Hellsten U."/>
            <person name="May G."/>
            <person name="Yu Y."/>
            <person name="Sakurai T."/>
            <person name="Umezawa T."/>
            <person name="Bhattacharyya M."/>
            <person name="Sandhu D."/>
            <person name="Valliyodan B."/>
            <person name="Lindquist E."/>
            <person name="Peto M."/>
            <person name="Grant D."/>
            <person name="Shu S."/>
            <person name="Goodstein D."/>
            <person name="Barry K."/>
            <person name="Futrell-Griggs M."/>
            <person name="Abernathy B."/>
            <person name="Du J."/>
            <person name="Tian Z."/>
            <person name="Zhu L."/>
            <person name="Gill N."/>
            <person name="Joshi T."/>
            <person name="Libault M."/>
            <person name="Sethuraman A."/>
            <person name="Zhang X."/>
            <person name="Shinozaki K."/>
            <person name="Nguyen H."/>
            <person name="Wing R."/>
            <person name="Cregan P."/>
            <person name="Specht J."/>
            <person name="Grimwood J."/>
            <person name="Rokhsar D."/>
            <person name="Stacey G."/>
            <person name="Shoemaker R."/>
            <person name="Jackson S."/>
        </authorList>
    </citation>
    <scope>NUCLEOTIDE SEQUENCE</scope>
    <source>
        <tissue evidence="4">Callus</tissue>
    </source>
</reference>
<comment type="subcellular location">
    <subcellularLocation>
        <location evidence="2">Nucleus</location>
    </subcellularLocation>
</comment>
<dbReference type="InterPro" id="IPR040390">
    <property type="entry name" value="TIFY/JAZ"/>
</dbReference>
<dbReference type="STRING" id="3847.I1LGV3"/>
<dbReference type="Proteomes" id="UP000008827">
    <property type="component" value="Chromosome 11"/>
</dbReference>
<organism evidence="4">
    <name type="scientific">Glycine max</name>
    <name type="common">Soybean</name>
    <name type="synonym">Glycine hispida</name>
    <dbReference type="NCBI Taxonomy" id="3847"/>
    <lineage>
        <taxon>Eukaryota</taxon>
        <taxon>Viridiplantae</taxon>
        <taxon>Streptophyta</taxon>
        <taxon>Embryophyta</taxon>
        <taxon>Tracheophyta</taxon>
        <taxon>Spermatophyta</taxon>
        <taxon>Magnoliopsida</taxon>
        <taxon>eudicotyledons</taxon>
        <taxon>Gunneridae</taxon>
        <taxon>Pentapetalae</taxon>
        <taxon>rosids</taxon>
        <taxon>fabids</taxon>
        <taxon>Fabales</taxon>
        <taxon>Fabaceae</taxon>
        <taxon>Papilionoideae</taxon>
        <taxon>50 kb inversion clade</taxon>
        <taxon>NPAAA clade</taxon>
        <taxon>indigoferoid/millettioid clade</taxon>
        <taxon>Phaseoleae</taxon>
        <taxon>Glycine</taxon>
        <taxon>Glycine subgen. Soja</taxon>
    </lineage>
</organism>
<comment type="similarity">
    <text evidence="1 2">Belongs to the TIFY/JAZ family.</text>
</comment>
<dbReference type="GO" id="GO:0031347">
    <property type="term" value="P:regulation of defense response"/>
    <property type="evidence" value="ECO:0000318"/>
    <property type="project" value="GO_Central"/>
</dbReference>
<name>I1LGV3_SOYBN</name>
<gene>
    <name evidence="5" type="primary">LOC100306332</name>
    <name evidence="4" type="ORF">GLYMA_11G038600</name>
</gene>
<dbReference type="GO" id="GO:2000022">
    <property type="term" value="P:regulation of jasmonic acid mediated signaling pathway"/>
    <property type="evidence" value="ECO:0000318"/>
    <property type="project" value="GO_Central"/>
</dbReference>
<dbReference type="AlphaFoldDB" id="I1LGV3"/>
<evidence type="ECO:0000313" key="5">
    <source>
        <dbReference type="EnsemblPlants" id="KRH28201"/>
    </source>
</evidence>
<dbReference type="GO" id="GO:0009611">
    <property type="term" value="P:response to wounding"/>
    <property type="evidence" value="ECO:0000318"/>
    <property type="project" value="GO_Central"/>
</dbReference>
<dbReference type="InterPro" id="IPR010399">
    <property type="entry name" value="Tify_dom"/>
</dbReference>
<reference evidence="5" key="2">
    <citation type="submission" date="2018-02" db="UniProtKB">
        <authorList>
            <consortium name="EnsemblPlants"/>
        </authorList>
    </citation>
    <scope>IDENTIFICATION</scope>
    <source>
        <strain evidence="5">Williams 82</strain>
    </source>
</reference>
<dbReference type="GeneID" id="100306332"/>
<proteinExistence type="inferred from homology"/>
<dbReference type="OrthoDB" id="1937734at2759"/>
<dbReference type="HOGENOM" id="CLU_1350973_0_0_1"/>
<comment type="domain">
    <text evidence="2">The jas domain is required for interaction with COI1.</text>
</comment>
<feature type="domain" description="Tify" evidence="3">
    <location>
        <begin position="38"/>
        <end position="73"/>
    </location>
</feature>
<dbReference type="PANTHER" id="PTHR33077:SF140">
    <property type="entry name" value="PROTEIN TIFY 10B"/>
    <property type="match status" value="1"/>
</dbReference>
<evidence type="ECO:0000313" key="4">
    <source>
        <dbReference type="EMBL" id="KRH28201.1"/>
    </source>
</evidence>
<sequence length="203" mass="23027">MNPWNMRTSKLLSQQVSYPPYLFVEEIPNMGNSSVVTKDARGSQLTIFYGGQVLVFDDIQAKKAKDILSFAGKGMSQNQNDYANTFPATTSANPTRPFPFLMNIIPTSANNSVQDHPQAPSKPVICGNFFGSLMFIQKMMRDLCVGLCDSDPSRFVFLFVQIYHWLGKLHFIGSWRKERIELLPEHHIKQAITWQPLISQLNP</sequence>
<dbReference type="EnsemblPlants" id="KRH28201">
    <property type="protein sequence ID" value="KRH28201"/>
    <property type="gene ID" value="GLYMA_11G038600"/>
</dbReference>
<evidence type="ECO:0000256" key="1">
    <source>
        <dbReference type="ARBA" id="ARBA00008614"/>
    </source>
</evidence>
<dbReference type="Gramene" id="KRH28201">
    <property type="protein sequence ID" value="KRH28201"/>
    <property type="gene ID" value="GLYMA_11G038600"/>
</dbReference>
<accession>I1LGV3</accession>
<reference evidence="4 5" key="1">
    <citation type="journal article" date="2010" name="Nature">
        <title>Genome sequence of the palaeopolyploid soybean.</title>
        <authorList>
            <person name="Schmutz J."/>
            <person name="Cannon S.B."/>
            <person name="Schlueter J."/>
            <person name="Ma J."/>
            <person name="Mitros T."/>
            <person name="Nelson W."/>
            <person name="Hyten D.L."/>
            <person name="Song Q."/>
            <person name="Thelen J.J."/>
            <person name="Cheng J."/>
            <person name="Xu D."/>
            <person name="Hellsten U."/>
            <person name="May G.D."/>
            <person name="Yu Y."/>
            <person name="Sakurai T."/>
            <person name="Umezawa T."/>
            <person name="Bhattacharyya M.K."/>
            <person name="Sandhu D."/>
            <person name="Valliyodan B."/>
            <person name="Lindquist E."/>
            <person name="Peto M."/>
            <person name="Grant D."/>
            <person name="Shu S."/>
            <person name="Goodstein D."/>
            <person name="Barry K."/>
            <person name="Futrell-Griggs M."/>
            <person name="Abernathy B."/>
            <person name="Du J."/>
            <person name="Tian Z."/>
            <person name="Zhu L."/>
            <person name="Gill N."/>
            <person name="Joshi T."/>
            <person name="Libault M."/>
            <person name="Sethuraman A."/>
            <person name="Zhang X.-C."/>
            <person name="Shinozaki K."/>
            <person name="Nguyen H.T."/>
            <person name="Wing R.A."/>
            <person name="Cregan P."/>
            <person name="Specht J."/>
            <person name="Grimwood J."/>
            <person name="Rokhsar D."/>
            <person name="Stacey G."/>
            <person name="Shoemaker R.C."/>
            <person name="Jackson S.A."/>
        </authorList>
    </citation>
    <scope>NUCLEOTIDE SEQUENCE</scope>
    <source>
        <strain evidence="5">cv. Williams 82</strain>
        <tissue evidence="4">Callus</tissue>
    </source>
</reference>
<evidence type="ECO:0000256" key="2">
    <source>
        <dbReference type="RuleBase" id="RU369065"/>
    </source>
</evidence>
<protein>
    <recommendedName>
        <fullName evidence="2">Protein TIFY</fullName>
    </recommendedName>
    <alternativeName>
        <fullName evidence="2">Jasmonate ZIM domain-containing protein</fullName>
    </alternativeName>
</protein>
<dbReference type="ExpressionAtlas" id="I1LGV3">
    <property type="expression patterns" value="baseline and differential"/>
</dbReference>
<dbReference type="PANTHER" id="PTHR33077">
    <property type="entry name" value="PROTEIN TIFY 4A-RELATED-RELATED"/>
    <property type="match status" value="1"/>
</dbReference>
<dbReference type="PaxDb" id="3847-GLYMA11G04130.1"/>
<dbReference type="RefSeq" id="XP_006590260.1">
    <property type="nucleotide sequence ID" value="XM_006590197.3"/>
</dbReference>
<dbReference type="SMART" id="SM00979">
    <property type="entry name" value="TIFY"/>
    <property type="match status" value="1"/>
</dbReference>
<keyword evidence="2" id="KW-1184">Jasmonic acid signaling pathway</keyword>
<evidence type="ECO:0000313" key="6">
    <source>
        <dbReference type="Proteomes" id="UP000008827"/>
    </source>
</evidence>
<dbReference type="EMBL" id="CM000844">
    <property type="protein sequence ID" value="KRH28201.1"/>
    <property type="molecule type" value="Genomic_DNA"/>
</dbReference>
<keyword evidence="2" id="KW-0539">Nucleus</keyword>
<dbReference type="PROSITE" id="PS51320">
    <property type="entry name" value="TIFY"/>
    <property type="match status" value="1"/>
</dbReference>
<dbReference type="GO" id="GO:0005634">
    <property type="term" value="C:nucleus"/>
    <property type="evidence" value="ECO:0000318"/>
    <property type="project" value="GO_Central"/>
</dbReference>
<comment type="function">
    <text evidence="2">Repressor of jasmonate responses.</text>
</comment>
<evidence type="ECO:0000259" key="3">
    <source>
        <dbReference type="PROSITE" id="PS51320"/>
    </source>
</evidence>
<keyword evidence="6" id="KW-1185">Reference proteome</keyword>